<dbReference type="CDD" id="cd03425">
    <property type="entry name" value="NUDIX_MutT_NudA_like"/>
    <property type="match status" value="1"/>
</dbReference>
<dbReference type="GO" id="GO:0006260">
    <property type="term" value="P:DNA replication"/>
    <property type="evidence" value="ECO:0007669"/>
    <property type="project" value="UniProtKB-KW"/>
</dbReference>
<evidence type="ECO:0000313" key="20">
    <source>
        <dbReference type="Proteomes" id="UP000196240"/>
    </source>
</evidence>
<evidence type="ECO:0000256" key="13">
    <source>
        <dbReference type="ARBA" id="ARBA00040794"/>
    </source>
</evidence>
<dbReference type="GO" id="GO:0008413">
    <property type="term" value="F:8-oxo-7,8-dihydroguanosine triphosphate pyrophosphatase activity"/>
    <property type="evidence" value="ECO:0007669"/>
    <property type="project" value="TreeGrafter"/>
</dbReference>
<dbReference type="SUPFAM" id="SSF55811">
    <property type="entry name" value="Nudix"/>
    <property type="match status" value="1"/>
</dbReference>
<dbReference type="InterPro" id="IPR020084">
    <property type="entry name" value="NUDIX_hydrolase_CS"/>
</dbReference>
<dbReference type="GO" id="GO:0044716">
    <property type="term" value="F:8-oxo-GDP phosphatase activity"/>
    <property type="evidence" value="ECO:0007669"/>
    <property type="project" value="TreeGrafter"/>
</dbReference>
<dbReference type="PROSITE" id="PS51462">
    <property type="entry name" value="NUDIX"/>
    <property type="match status" value="1"/>
</dbReference>
<keyword evidence="8" id="KW-0460">Magnesium</keyword>
<dbReference type="Pfam" id="PF00293">
    <property type="entry name" value="NUDIX"/>
    <property type="match status" value="1"/>
</dbReference>
<dbReference type="PROSITE" id="PS00893">
    <property type="entry name" value="NUDIX_BOX"/>
    <property type="match status" value="1"/>
</dbReference>
<name>A0A1R7QBW8_ACIJO</name>
<evidence type="ECO:0000256" key="4">
    <source>
        <dbReference type="ARBA" id="ARBA00022705"/>
    </source>
</evidence>
<dbReference type="InterPro" id="IPR015797">
    <property type="entry name" value="NUDIX_hydrolase-like_dom_sf"/>
</dbReference>
<evidence type="ECO:0000256" key="15">
    <source>
        <dbReference type="ARBA" id="ARBA00041979"/>
    </source>
</evidence>
<evidence type="ECO:0000256" key="6">
    <source>
        <dbReference type="ARBA" id="ARBA00022763"/>
    </source>
</evidence>
<comment type="catalytic activity">
    <reaction evidence="10">
        <text>8-oxo-dGTP + H2O = 8-oxo-dGMP + diphosphate + H(+)</text>
        <dbReference type="Rhea" id="RHEA:31575"/>
        <dbReference type="ChEBI" id="CHEBI:15377"/>
        <dbReference type="ChEBI" id="CHEBI:15378"/>
        <dbReference type="ChEBI" id="CHEBI:33019"/>
        <dbReference type="ChEBI" id="CHEBI:63224"/>
        <dbReference type="ChEBI" id="CHEBI:77896"/>
        <dbReference type="EC" id="3.6.1.55"/>
    </reaction>
</comment>
<dbReference type="Pfam" id="PF02581">
    <property type="entry name" value="TMP-TENI"/>
    <property type="match status" value="1"/>
</dbReference>
<feature type="domain" description="Nudix hydrolase" evidence="18">
    <location>
        <begin position="4"/>
        <end position="128"/>
    </location>
</feature>
<dbReference type="InterPro" id="IPR022998">
    <property type="entry name" value="ThiamineP_synth_TenI"/>
</dbReference>
<dbReference type="InterPro" id="IPR020476">
    <property type="entry name" value="Nudix_hydrolase"/>
</dbReference>
<comment type="cofactor">
    <cofactor evidence="1">
        <name>Mg(2+)</name>
        <dbReference type="ChEBI" id="CHEBI:18420"/>
    </cofactor>
</comment>
<evidence type="ECO:0000256" key="2">
    <source>
        <dbReference type="ARBA" id="ARBA00005582"/>
    </source>
</evidence>
<dbReference type="CDD" id="cd00564">
    <property type="entry name" value="TMP_TenI"/>
    <property type="match status" value="1"/>
</dbReference>
<keyword evidence="9" id="KW-0234">DNA repair</keyword>
<dbReference type="SUPFAM" id="SSF51391">
    <property type="entry name" value="Thiamin phosphate synthase"/>
    <property type="match status" value="1"/>
</dbReference>
<dbReference type="GO" id="GO:0035539">
    <property type="term" value="F:8-oxo-7,8-dihydrodeoxyguanosine triphosphate pyrophosphatase activity"/>
    <property type="evidence" value="ECO:0007669"/>
    <property type="project" value="UniProtKB-EC"/>
</dbReference>
<dbReference type="AlphaFoldDB" id="A0A1R7QBW8"/>
<reference evidence="19 20" key="1">
    <citation type="submission" date="2017-02" db="EMBL/GenBank/DDBJ databases">
        <authorList>
            <person name="Peterson S.W."/>
        </authorList>
    </citation>
    <scope>NUCLEOTIDE SEQUENCE [LARGE SCALE GENOMIC DNA]</scope>
    <source>
        <strain evidence="19">C6</strain>
    </source>
</reference>
<dbReference type="PANTHER" id="PTHR47707:SF1">
    <property type="entry name" value="NUDIX HYDROLASE FAMILY PROTEIN"/>
    <property type="match status" value="1"/>
</dbReference>
<dbReference type="GO" id="GO:0006281">
    <property type="term" value="P:DNA repair"/>
    <property type="evidence" value="ECO:0007669"/>
    <property type="project" value="UniProtKB-KW"/>
</dbReference>
<dbReference type="Proteomes" id="UP000196240">
    <property type="component" value="Unassembled WGS sequence"/>
</dbReference>
<sequence length="299" mass="33421">MSKPLVQVAIAILLHQGKVLVGWRQAEQHQGNKHEFPGGKVEAGETPEQACRREVLEEVGIDIQDWHAFDCIQFEYDDVIVNLHLFHAVVSNHLLADIHSPWAWFKRAELQDLNFPKANQAILKRLYAAPVIKISDQIDLLKDLPEQQVLYWRVPASPEHILKIAELSVEQLARVIVNIELWKGLNPLQQQAVAAIHLKQSQLMQLSKGELNVGQRYIAACHDRSSAEHAQEIGCDALLLSPVLETLSHPNSETLGWEQLSLIAEEIHIPIFALGGLQLADLAKAQSYGAYGIAGQRSI</sequence>
<keyword evidence="5" id="KW-0479">Metal-binding</keyword>
<evidence type="ECO:0000256" key="12">
    <source>
        <dbReference type="ARBA" id="ARBA00038905"/>
    </source>
</evidence>
<evidence type="ECO:0000256" key="5">
    <source>
        <dbReference type="ARBA" id="ARBA00022723"/>
    </source>
</evidence>
<organism evidence="19 20">
    <name type="scientific">Acinetobacter johnsonii</name>
    <dbReference type="NCBI Taxonomy" id="40214"/>
    <lineage>
        <taxon>Bacteria</taxon>
        <taxon>Pseudomonadati</taxon>
        <taxon>Pseudomonadota</taxon>
        <taxon>Gammaproteobacteria</taxon>
        <taxon>Moraxellales</taxon>
        <taxon>Moraxellaceae</taxon>
        <taxon>Acinetobacter</taxon>
    </lineage>
</organism>
<evidence type="ECO:0000256" key="16">
    <source>
        <dbReference type="ARBA" id="ARBA00042798"/>
    </source>
</evidence>
<evidence type="ECO:0000313" key="19">
    <source>
        <dbReference type="EMBL" id="SJX21753.1"/>
    </source>
</evidence>
<keyword evidence="7 17" id="KW-0378">Hydrolase</keyword>
<evidence type="ECO:0000256" key="3">
    <source>
        <dbReference type="ARBA" id="ARBA00022457"/>
    </source>
</evidence>
<evidence type="ECO:0000256" key="17">
    <source>
        <dbReference type="RuleBase" id="RU003476"/>
    </source>
</evidence>
<dbReference type="InterPro" id="IPR047127">
    <property type="entry name" value="MutT-like"/>
</dbReference>
<comment type="similarity">
    <text evidence="2 17">Belongs to the Nudix hydrolase family.</text>
</comment>
<dbReference type="GO" id="GO:0044715">
    <property type="term" value="F:8-oxo-dGDP phosphatase activity"/>
    <property type="evidence" value="ECO:0007669"/>
    <property type="project" value="TreeGrafter"/>
</dbReference>
<protein>
    <recommendedName>
        <fullName evidence="13">8-oxo-dGTP diphosphatase</fullName>
        <ecNumber evidence="12">3.6.1.55</ecNumber>
    </recommendedName>
    <alternativeName>
        <fullName evidence="16">7,8-dihydro-8-oxoguanine-triphosphatase</fullName>
    </alternativeName>
    <alternativeName>
        <fullName evidence="15">Mutator protein MutT</fullName>
    </alternativeName>
    <alternativeName>
        <fullName evidence="14">dGTP pyrophosphohydrolase</fullName>
    </alternativeName>
</protein>
<dbReference type="EC" id="3.6.1.55" evidence="12"/>
<dbReference type="InterPro" id="IPR036206">
    <property type="entry name" value="ThiamineP_synth_sf"/>
</dbReference>
<dbReference type="GO" id="GO:0009228">
    <property type="term" value="P:thiamine biosynthetic process"/>
    <property type="evidence" value="ECO:0007669"/>
    <property type="project" value="UniProtKB-KW"/>
</dbReference>
<evidence type="ECO:0000256" key="7">
    <source>
        <dbReference type="ARBA" id="ARBA00022801"/>
    </source>
</evidence>
<dbReference type="EMBL" id="FUUY01000004">
    <property type="protein sequence ID" value="SJX21753.1"/>
    <property type="molecule type" value="Genomic_DNA"/>
</dbReference>
<comment type="catalytic activity">
    <reaction evidence="11">
        <text>8-oxo-GTP + H2O = 8-oxo-GMP + diphosphate + H(+)</text>
        <dbReference type="Rhea" id="RHEA:67616"/>
        <dbReference type="ChEBI" id="CHEBI:15377"/>
        <dbReference type="ChEBI" id="CHEBI:15378"/>
        <dbReference type="ChEBI" id="CHEBI:33019"/>
        <dbReference type="ChEBI" id="CHEBI:143553"/>
        <dbReference type="ChEBI" id="CHEBI:145694"/>
    </reaction>
</comment>
<accession>A0A1R7QBW8</accession>
<gene>
    <name evidence="19" type="primary">mutT_2</name>
    <name evidence="19" type="ORF">ACNJC6_01374</name>
</gene>
<keyword evidence="6" id="KW-0227">DNA damage</keyword>
<dbReference type="PANTHER" id="PTHR47707">
    <property type="entry name" value="8-OXO-DGTP DIPHOSPHATASE"/>
    <property type="match status" value="1"/>
</dbReference>
<evidence type="ECO:0000256" key="10">
    <source>
        <dbReference type="ARBA" id="ARBA00035861"/>
    </source>
</evidence>
<evidence type="ECO:0000256" key="11">
    <source>
        <dbReference type="ARBA" id="ARBA00036904"/>
    </source>
</evidence>
<dbReference type="Gene3D" id="3.90.79.10">
    <property type="entry name" value="Nucleoside Triphosphate Pyrophosphohydrolase"/>
    <property type="match status" value="1"/>
</dbReference>
<evidence type="ECO:0000259" key="18">
    <source>
        <dbReference type="PROSITE" id="PS51462"/>
    </source>
</evidence>
<keyword evidence="3" id="KW-0515">Mutator protein</keyword>
<keyword evidence="4" id="KW-0235">DNA replication</keyword>
<dbReference type="Gene3D" id="3.20.20.70">
    <property type="entry name" value="Aldolase class I"/>
    <property type="match status" value="1"/>
</dbReference>
<dbReference type="GO" id="GO:0046872">
    <property type="term" value="F:metal ion binding"/>
    <property type="evidence" value="ECO:0007669"/>
    <property type="project" value="UniProtKB-KW"/>
</dbReference>
<evidence type="ECO:0000256" key="8">
    <source>
        <dbReference type="ARBA" id="ARBA00022842"/>
    </source>
</evidence>
<dbReference type="InterPro" id="IPR000086">
    <property type="entry name" value="NUDIX_hydrolase_dom"/>
</dbReference>
<evidence type="ECO:0000256" key="14">
    <source>
        <dbReference type="ARBA" id="ARBA00041592"/>
    </source>
</evidence>
<evidence type="ECO:0000256" key="9">
    <source>
        <dbReference type="ARBA" id="ARBA00023204"/>
    </source>
</evidence>
<proteinExistence type="inferred from homology"/>
<dbReference type="PRINTS" id="PR00502">
    <property type="entry name" value="NUDIXFAMILY"/>
</dbReference>
<dbReference type="InterPro" id="IPR013785">
    <property type="entry name" value="Aldolase_TIM"/>
</dbReference>
<dbReference type="RefSeq" id="WP_087012091.1">
    <property type="nucleotide sequence ID" value="NZ_FUUY01000004.1"/>
</dbReference>
<evidence type="ECO:0000256" key="1">
    <source>
        <dbReference type="ARBA" id="ARBA00001946"/>
    </source>
</evidence>